<evidence type="ECO:0000256" key="1">
    <source>
        <dbReference type="ARBA" id="ARBA00004141"/>
    </source>
</evidence>
<evidence type="ECO:0000313" key="9">
    <source>
        <dbReference type="EMBL" id="NIR75207.1"/>
    </source>
</evidence>
<dbReference type="PANTHER" id="PTHR11058:SF9">
    <property type="entry name" value="NADH-UBIQUINONE OXIDOREDUCTASE CHAIN 3"/>
    <property type="match status" value="1"/>
</dbReference>
<comment type="subunit">
    <text evidence="7">NDH-1 is composed of 14 different subunits. Subunits NuoA, H, J, K, L, M, N constitute the membrane sector of the complex.</text>
</comment>
<evidence type="ECO:0000256" key="8">
    <source>
        <dbReference type="RuleBase" id="RU003639"/>
    </source>
</evidence>
<gene>
    <name evidence="9" type="primary">ndhC</name>
    <name evidence="7" type="synonym">nuoA</name>
    <name evidence="9" type="ORF">GWO12_08860</name>
</gene>
<evidence type="ECO:0000256" key="4">
    <source>
        <dbReference type="ARBA" id="ARBA00022692"/>
    </source>
</evidence>
<evidence type="ECO:0000256" key="3">
    <source>
        <dbReference type="ARBA" id="ARBA00022448"/>
    </source>
</evidence>
<comment type="function">
    <text evidence="7">NDH-1 shuttles electrons from NADH, via FMN and iron-sulfur (Fe-S) centers, to quinones in the respiratory chain. The immediate electron acceptor for the enzyme in this species is believed to be ubiquinone. Couples the redox reaction to proton translocation (for every two electrons transferred, four hydrogen ions are translocated across the cytoplasmic membrane), and thus conserves the redox energy in a proton gradient.</text>
</comment>
<dbReference type="GO" id="GO:0030964">
    <property type="term" value="C:NADH dehydrogenase complex"/>
    <property type="evidence" value="ECO:0007669"/>
    <property type="project" value="TreeGrafter"/>
</dbReference>
<evidence type="ECO:0000256" key="2">
    <source>
        <dbReference type="ARBA" id="ARBA00008472"/>
    </source>
</evidence>
<dbReference type="HAMAP" id="MF_01394">
    <property type="entry name" value="NDH1_NuoA"/>
    <property type="match status" value="1"/>
</dbReference>
<keyword evidence="7" id="KW-1003">Cell membrane</keyword>
<keyword evidence="5 7" id="KW-1133">Transmembrane helix</keyword>
<dbReference type="AlphaFoldDB" id="A0AAE4Z9M0"/>
<evidence type="ECO:0000256" key="7">
    <source>
        <dbReference type="HAMAP-Rule" id="MF_01394"/>
    </source>
</evidence>
<evidence type="ECO:0000256" key="5">
    <source>
        <dbReference type="ARBA" id="ARBA00022989"/>
    </source>
</evidence>
<dbReference type="Proteomes" id="UP000702544">
    <property type="component" value="Unassembled WGS sequence"/>
</dbReference>
<keyword evidence="6 7" id="KW-0472">Membrane</keyword>
<feature type="transmembrane region" description="Helical" evidence="7">
    <location>
        <begin position="6"/>
        <end position="29"/>
    </location>
</feature>
<reference evidence="9 10" key="1">
    <citation type="submission" date="2020-01" db="EMBL/GenBank/DDBJ databases">
        <title>Genomes assembled from Gulf of Kutch pelagic sediment metagenomes.</title>
        <authorList>
            <person name="Chandrashekar M."/>
            <person name="Mahajan M.S."/>
            <person name="Dave K.J."/>
            <person name="Vatsa P."/>
            <person name="Nathani N.M."/>
        </authorList>
    </citation>
    <scope>NUCLEOTIDE SEQUENCE [LARGE SCALE GENOMIC DNA]</scope>
    <source>
        <strain evidence="9">KS3-K002</strain>
    </source>
</reference>
<comment type="catalytic activity">
    <reaction evidence="7 8">
        <text>a quinone + NADH + 5 H(+)(in) = a quinol + NAD(+) + 4 H(+)(out)</text>
        <dbReference type="Rhea" id="RHEA:57888"/>
        <dbReference type="ChEBI" id="CHEBI:15378"/>
        <dbReference type="ChEBI" id="CHEBI:24646"/>
        <dbReference type="ChEBI" id="CHEBI:57540"/>
        <dbReference type="ChEBI" id="CHEBI:57945"/>
        <dbReference type="ChEBI" id="CHEBI:132124"/>
    </reaction>
</comment>
<keyword evidence="7 8" id="KW-0874">Quinone</keyword>
<dbReference type="EMBL" id="JAACAK010000067">
    <property type="protein sequence ID" value="NIR75207.1"/>
    <property type="molecule type" value="Genomic_DNA"/>
</dbReference>
<dbReference type="GO" id="GO:0005886">
    <property type="term" value="C:plasma membrane"/>
    <property type="evidence" value="ECO:0007669"/>
    <property type="project" value="UniProtKB-SubCell"/>
</dbReference>
<dbReference type="GO" id="GO:0050136">
    <property type="term" value="F:NADH dehydrogenase (quinone) (non-electrogenic) activity"/>
    <property type="evidence" value="ECO:0007669"/>
    <property type="project" value="UniProtKB-UniRule"/>
</dbReference>
<comment type="caution">
    <text evidence="9">The sequence shown here is derived from an EMBL/GenBank/DDBJ whole genome shotgun (WGS) entry which is preliminary data.</text>
</comment>
<feature type="transmembrane region" description="Helical" evidence="7">
    <location>
        <begin position="89"/>
        <end position="110"/>
    </location>
</feature>
<organism evidence="9 10">
    <name type="scientific">Candidatus Kutchimonas denitrificans</name>
    <dbReference type="NCBI Taxonomy" id="3056748"/>
    <lineage>
        <taxon>Bacteria</taxon>
        <taxon>Pseudomonadati</taxon>
        <taxon>Gemmatimonadota</taxon>
        <taxon>Gemmatimonadia</taxon>
        <taxon>Candidatus Palauibacterales</taxon>
        <taxon>Candidatus Palauibacteraceae</taxon>
        <taxon>Candidatus Kutchimonas</taxon>
    </lineage>
</organism>
<comment type="similarity">
    <text evidence="2 7 8">Belongs to the complex I subunit 3 family.</text>
</comment>
<dbReference type="Pfam" id="PF00507">
    <property type="entry name" value="Oxidored_q4"/>
    <property type="match status" value="1"/>
</dbReference>
<keyword evidence="3 7" id="KW-0813">Transport</keyword>
<dbReference type="GO" id="GO:0008137">
    <property type="term" value="F:NADH dehydrogenase (ubiquinone) activity"/>
    <property type="evidence" value="ECO:0007669"/>
    <property type="project" value="InterPro"/>
</dbReference>
<keyword evidence="7 8" id="KW-0520">NAD</keyword>
<name>A0AAE4Z9M0_9BACT</name>
<dbReference type="InterPro" id="IPR038430">
    <property type="entry name" value="NDAH_ubi_oxred_su3_sf"/>
</dbReference>
<keyword evidence="4 7" id="KW-0812">Transmembrane</keyword>
<evidence type="ECO:0000313" key="10">
    <source>
        <dbReference type="Proteomes" id="UP000702544"/>
    </source>
</evidence>
<dbReference type="GO" id="GO:0048038">
    <property type="term" value="F:quinone binding"/>
    <property type="evidence" value="ECO:0007669"/>
    <property type="project" value="UniProtKB-KW"/>
</dbReference>
<dbReference type="PANTHER" id="PTHR11058">
    <property type="entry name" value="NADH-UBIQUINONE OXIDOREDUCTASE CHAIN 3"/>
    <property type="match status" value="1"/>
</dbReference>
<dbReference type="InterPro" id="IPR000440">
    <property type="entry name" value="NADH_UbQ/plastoQ_OxRdtase_su3"/>
</dbReference>
<keyword evidence="7" id="KW-1278">Translocase</keyword>
<feature type="transmembrane region" description="Helical" evidence="7">
    <location>
        <begin position="60"/>
        <end position="83"/>
    </location>
</feature>
<comment type="subcellular location">
    <subcellularLocation>
        <location evidence="7 8">Cell membrane</location>
        <topology evidence="7 8">Multi-pass membrane protein</topology>
    </subcellularLocation>
    <subcellularLocation>
        <location evidence="1">Membrane</location>
        <topology evidence="1">Multi-pass membrane protein</topology>
    </subcellularLocation>
</comment>
<dbReference type="InterPro" id="IPR023043">
    <property type="entry name" value="NAD(P)H_OxRDtase_bac/plastid"/>
</dbReference>
<accession>A0AAE4Z9M0</accession>
<protein>
    <recommendedName>
        <fullName evidence="7">NADH-quinone oxidoreductase subunit A</fullName>
        <ecNumber evidence="7">7.1.1.-</ecNumber>
    </recommendedName>
    <alternativeName>
        <fullName evidence="7">NADH dehydrogenase I subunit A</fullName>
    </alternativeName>
    <alternativeName>
        <fullName evidence="7">NDH-1 subunit A</fullName>
    </alternativeName>
    <alternativeName>
        <fullName evidence="7">NUO1</fullName>
    </alternativeName>
</protein>
<dbReference type="Gene3D" id="1.20.58.1610">
    <property type="entry name" value="NADH:ubiquinone/plastoquinone oxidoreductase, chain 3"/>
    <property type="match status" value="1"/>
</dbReference>
<sequence length="119" mass="13577">MLREYVPVLMIFAASLGVAVIMVVGSQILSNRRPTPVKSEPYESGMPPIGDTRERFAVKYYVVAMLFLLFDVEVVILFTWGIVFKSLGLFGYVTILIFLLLLVVGLLYEWRKGALEWER</sequence>
<evidence type="ECO:0000256" key="6">
    <source>
        <dbReference type="ARBA" id="ARBA00023136"/>
    </source>
</evidence>
<proteinExistence type="inferred from homology"/>
<keyword evidence="7" id="KW-0830">Ubiquinone</keyword>
<dbReference type="EC" id="7.1.1.-" evidence="7"/>